<feature type="region of interest" description="Disordered" evidence="1">
    <location>
        <begin position="1"/>
        <end position="21"/>
    </location>
</feature>
<proteinExistence type="predicted"/>
<protein>
    <submittedName>
        <fullName evidence="3">Uncharacterized protein DUF2530</fullName>
    </submittedName>
</protein>
<evidence type="ECO:0000256" key="1">
    <source>
        <dbReference type="SAM" id="MobiDB-lite"/>
    </source>
</evidence>
<evidence type="ECO:0000313" key="4">
    <source>
        <dbReference type="Proteomes" id="UP000245469"/>
    </source>
</evidence>
<keyword evidence="2" id="KW-0472">Membrane</keyword>
<organism evidence="3 4">
    <name type="scientific">Quadrisphaera granulorum</name>
    <dbReference type="NCBI Taxonomy" id="317664"/>
    <lineage>
        <taxon>Bacteria</taxon>
        <taxon>Bacillati</taxon>
        <taxon>Actinomycetota</taxon>
        <taxon>Actinomycetes</taxon>
        <taxon>Kineosporiales</taxon>
        <taxon>Kineosporiaceae</taxon>
        <taxon>Quadrisphaera</taxon>
    </lineage>
</organism>
<feature type="transmembrane region" description="Helical" evidence="2">
    <location>
        <begin position="24"/>
        <end position="41"/>
    </location>
</feature>
<feature type="transmembrane region" description="Helical" evidence="2">
    <location>
        <begin position="53"/>
        <end position="70"/>
    </location>
</feature>
<comment type="caution">
    <text evidence="3">The sequence shown here is derived from an EMBL/GenBank/DDBJ whole genome shotgun (WGS) entry which is preliminary data.</text>
</comment>
<feature type="compositionally biased region" description="Basic and acidic residues" evidence="1">
    <location>
        <begin position="1"/>
        <end position="11"/>
    </location>
</feature>
<reference evidence="3 4" key="1">
    <citation type="submission" date="2018-03" db="EMBL/GenBank/DDBJ databases">
        <title>Genomic Encyclopedia of Archaeal and Bacterial Type Strains, Phase II (KMG-II): from individual species to whole genera.</title>
        <authorList>
            <person name="Goeker M."/>
        </authorList>
    </citation>
    <scope>NUCLEOTIDE SEQUENCE [LARGE SCALE GENOMIC DNA]</scope>
    <source>
        <strain evidence="3 4">DSM 44889</strain>
    </source>
</reference>
<name>A0A316ABW8_9ACTN</name>
<evidence type="ECO:0000313" key="3">
    <source>
        <dbReference type="EMBL" id="PWJ55203.1"/>
    </source>
</evidence>
<keyword evidence="4" id="KW-1185">Reference proteome</keyword>
<dbReference type="EMBL" id="QGDQ01000004">
    <property type="protein sequence ID" value="PWJ55203.1"/>
    <property type="molecule type" value="Genomic_DNA"/>
</dbReference>
<accession>A0A316ABW8</accession>
<evidence type="ECO:0000256" key="2">
    <source>
        <dbReference type="SAM" id="Phobius"/>
    </source>
</evidence>
<keyword evidence="2" id="KW-0812">Transmembrane</keyword>
<dbReference type="Proteomes" id="UP000245469">
    <property type="component" value="Unassembled WGS sequence"/>
</dbReference>
<sequence>MRFYLRREERTPAPAAPPTDDRRPFGVITLTWLALLAAAALRHEWLDATGRGWWLWTCAVGAGLGVLALARENHRRSR</sequence>
<dbReference type="RefSeq" id="WP_170131323.1">
    <property type="nucleotide sequence ID" value="NZ_QGDQ01000004.1"/>
</dbReference>
<gene>
    <name evidence="3" type="ORF">BXY45_104126</name>
</gene>
<dbReference type="AlphaFoldDB" id="A0A316ABW8"/>
<keyword evidence="2" id="KW-1133">Transmembrane helix</keyword>